<protein>
    <submittedName>
        <fullName evidence="3">Glycosyltransferase family 4 protein</fullName>
    </submittedName>
</protein>
<dbReference type="Proteomes" id="UP000310532">
    <property type="component" value="Unassembled WGS sequence"/>
</dbReference>
<dbReference type="InterPro" id="IPR001296">
    <property type="entry name" value="Glyco_trans_1"/>
</dbReference>
<dbReference type="PANTHER" id="PTHR12526">
    <property type="entry name" value="GLYCOSYLTRANSFERASE"/>
    <property type="match status" value="1"/>
</dbReference>
<proteinExistence type="predicted"/>
<evidence type="ECO:0000313" key="3">
    <source>
        <dbReference type="EMBL" id="TGY01722.1"/>
    </source>
</evidence>
<accession>A0A4S2ALV3</accession>
<keyword evidence="4" id="KW-1185">Reference proteome</keyword>
<dbReference type="SUPFAM" id="SSF53756">
    <property type="entry name" value="UDP-Glycosyltransferase/glycogen phosphorylase"/>
    <property type="match status" value="1"/>
</dbReference>
<organism evidence="3 4">
    <name type="scientific">Bacteroides muris</name>
    <name type="common">ex Afrizal et al. 2022</name>
    <dbReference type="NCBI Taxonomy" id="2516960"/>
    <lineage>
        <taxon>Bacteria</taxon>
        <taxon>Pseudomonadati</taxon>
        <taxon>Bacteroidota</taxon>
        <taxon>Bacteroidia</taxon>
        <taxon>Bacteroidales</taxon>
        <taxon>Bacteroidaceae</taxon>
        <taxon>Bacteroides</taxon>
    </lineage>
</organism>
<dbReference type="Pfam" id="PF13439">
    <property type="entry name" value="Glyco_transf_4"/>
    <property type="match status" value="1"/>
</dbReference>
<dbReference type="EMBL" id="SRYZ01000041">
    <property type="protein sequence ID" value="TGY01722.1"/>
    <property type="molecule type" value="Genomic_DNA"/>
</dbReference>
<sequence length="375" mass="43347">MTILYCLAGTFNSGGMERIVIDKANWFVSNGHNVVIVTTEQNNRPNFFPIDERVRRIDLNIMYSETNKDNVVKKFFRRNKKNRLHKRYLKNVLNVEKPDVVISTCGNELFFLPDIKDGSKKVAEIHFSRWFRIQFNRNGIWKLIDKYLTRYDKIRLSKFDAFVCLTEEDKRNWGNLDNLYVIPNFIEPVSNTLASLTQKCFIAVGRLSYQKGYDRMIEAWRIVNKEYSDWKLEIYGGGELYDDLCAMINGYGLSKSIIINRPVSNIHDKYLTSSGLLLSSHYEGLPMVLLEAMSCGLPVVSFNCQCGPADVIENGINGFLVEDGDVSVFADCIKQLIENEKMRSDMGLNAYEISRRFNKEVVMNCWLRLLLGLVR</sequence>
<evidence type="ECO:0000259" key="1">
    <source>
        <dbReference type="Pfam" id="PF00534"/>
    </source>
</evidence>
<dbReference type="CDD" id="cd03820">
    <property type="entry name" value="GT4_AmsD-like"/>
    <property type="match status" value="1"/>
</dbReference>
<dbReference type="PANTHER" id="PTHR12526:SF630">
    <property type="entry name" value="GLYCOSYLTRANSFERASE"/>
    <property type="match status" value="1"/>
</dbReference>
<dbReference type="GO" id="GO:0016757">
    <property type="term" value="F:glycosyltransferase activity"/>
    <property type="evidence" value="ECO:0007669"/>
    <property type="project" value="InterPro"/>
</dbReference>
<gene>
    <name evidence="3" type="ORF">E5355_14705</name>
</gene>
<dbReference type="InterPro" id="IPR028098">
    <property type="entry name" value="Glyco_trans_4-like_N"/>
</dbReference>
<evidence type="ECO:0000259" key="2">
    <source>
        <dbReference type="Pfam" id="PF13439"/>
    </source>
</evidence>
<evidence type="ECO:0000313" key="4">
    <source>
        <dbReference type="Proteomes" id="UP000310532"/>
    </source>
</evidence>
<name>A0A4S2ALV3_9BACE</name>
<dbReference type="Gene3D" id="3.40.50.2000">
    <property type="entry name" value="Glycogen Phosphorylase B"/>
    <property type="match status" value="2"/>
</dbReference>
<dbReference type="Pfam" id="PF00534">
    <property type="entry name" value="Glycos_transf_1"/>
    <property type="match status" value="1"/>
</dbReference>
<dbReference type="AlphaFoldDB" id="A0A4S2ALV3"/>
<keyword evidence="3" id="KW-0808">Transferase</keyword>
<reference evidence="3 4" key="1">
    <citation type="submission" date="2019-04" db="EMBL/GenBank/DDBJ databases">
        <title>Microbes associate with the intestines of laboratory mice.</title>
        <authorList>
            <person name="Navarre W."/>
            <person name="Wong E."/>
            <person name="Huang K."/>
            <person name="Tropini C."/>
            <person name="Ng K."/>
            <person name="Yu B."/>
        </authorList>
    </citation>
    <scope>NUCLEOTIDE SEQUENCE [LARGE SCALE GENOMIC DNA]</scope>
    <source>
        <strain evidence="3 4">NM69_E16B</strain>
    </source>
</reference>
<comment type="caution">
    <text evidence="3">The sequence shown here is derived from an EMBL/GenBank/DDBJ whole genome shotgun (WGS) entry which is preliminary data.</text>
</comment>
<dbReference type="RefSeq" id="WP_136010939.1">
    <property type="nucleotide sequence ID" value="NZ_SRYZ01000041.1"/>
</dbReference>
<feature type="domain" description="Glycosyl transferase family 1" evidence="1">
    <location>
        <begin position="196"/>
        <end position="352"/>
    </location>
</feature>
<feature type="domain" description="Glycosyltransferase subfamily 4-like N-terminal" evidence="2">
    <location>
        <begin position="14"/>
        <end position="187"/>
    </location>
</feature>